<keyword evidence="3" id="KW-0012">Acyltransferase</keyword>
<evidence type="ECO:0000313" key="4">
    <source>
        <dbReference type="Proteomes" id="UP000653904"/>
    </source>
</evidence>
<dbReference type="Pfam" id="PF01757">
    <property type="entry name" value="Acyl_transf_3"/>
    <property type="match status" value="1"/>
</dbReference>
<feature type="domain" description="Acyltransferase 3" evidence="2">
    <location>
        <begin position="22"/>
        <end position="319"/>
    </location>
</feature>
<gene>
    <name evidence="3" type="ORF">H8S19_09155</name>
</gene>
<feature type="transmembrane region" description="Helical" evidence="1">
    <location>
        <begin position="123"/>
        <end position="145"/>
    </location>
</feature>
<feature type="transmembrane region" description="Helical" evidence="1">
    <location>
        <begin position="245"/>
        <end position="265"/>
    </location>
</feature>
<feature type="transmembrane region" description="Helical" evidence="1">
    <location>
        <begin position="47"/>
        <end position="66"/>
    </location>
</feature>
<comment type="caution">
    <text evidence="3">The sequence shown here is derived from an EMBL/GenBank/DDBJ whole genome shotgun (WGS) entry which is preliminary data.</text>
</comment>
<dbReference type="AlphaFoldDB" id="A0AAW3X3J9"/>
<protein>
    <submittedName>
        <fullName evidence="3">Acyltransferase</fullName>
    </submittedName>
</protein>
<dbReference type="GO" id="GO:0016747">
    <property type="term" value="F:acyltransferase activity, transferring groups other than amino-acyl groups"/>
    <property type="evidence" value="ECO:0007669"/>
    <property type="project" value="InterPro"/>
</dbReference>
<organism evidence="3 4">
    <name type="scientific">Clostridium segne</name>
    <dbReference type="NCBI Taxonomy" id="2763038"/>
    <lineage>
        <taxon>Bacteria</taxon>
        <taxon>Bacillati</taxon>
        <taxon>Bacillota</taxon>
        <taxon>Clostridia</taxon>
        <taxon>Eubacteriales</taxon>
        <taxon>Clostridiaceae</taxon>
        <taxon>Clostridium</taxon>
    </lineage>
</organism>
<feature type="transmembrane region" description="Helical" evidence="1">
    <location>
        <begin position="21"/>
        <end position="41"/>
    </location>
</feature>
<keyword evidence="1" id="KW-1133">Transmembrane helix</keyword>
<feature type="transmembrane region" description="Helical" evidence="1">
    <location>
        <begin position="203"/>
        <end position="225"/>
    </location>
</feature>
<evidence type="ECO:0000256" key="1">
    <source>
        <dbReference type="SAM" id="Phobius"/>
    </source>
</evidence>
<evidence type="ECO:0000313" key="3">
    <source>
        <dbReference type="EMBL" id="MBC5657221.1"/>
    </source>
</evidence>
<dbReference type="Proteomes" id="UP000653904">
    <property type="component" value="Unassembled WGS sequence"/>
</dbReference>
<evidence type="ECO:0000259" key="2">
    <source>
        <dbReference type="Pfam" id="PF01757"/>
    </source>
</evidence>
<sequence length="342" mass="39396">MTKGVDIKKMNDFGGGVRGDLGISFCRYIAMNFIVACHVLQYYDNELAWWFNCGVQIFICISGFLYGQRRIDNGYSFIKRRFIKILSGYYVCLLIDVVLLYIFSDQVVDIKDIILMVFCKGTIAGLGHLWFVGTILFCYLLTPILSQVYEFQNRKNFKIEFFSFCVCLCIVVQIHLPQFNPIWILCYICGYSIGKLKLKDEKWLYKASLLFVPTSIIFNIVKIYMKYILKITLKNDALNSLYARYGNLCHLLLGVSLFLILYVIYKKFLQHISGIAHILKLSDKYSYDIYLAHHIYILGPLSILSLQISTFSKIIILIGLISAQSIIVHKASALLNQLKISD</sequence>
<dbReference type="RefSeq" id="WP_186855004.1">
    <property type="nucleotide sequence ID" value="NZ_JACOOW010000012.1"/>
</dbReference>
<keyword evidence="3" id="KW-0808">Transferase</keyword>
<keyword evidence="1" id="KW-0812">Transmembrane</keyword>
<feature type="transmembrane region" description="Helical" evidence="1">
    <location>
        <begin position="285"/>
        <end position="308"/>
    </location>
</feature>
<keyword evidence="1" id="KW-0472">Membrane</keyword>
<feature type="transmembrane region" description="Helical" evidence="1">
    <location>
        <begin position="86"/>
        <end position="103"/>
    </location>
</feature>
<keyword evidence="4" id="KW-1185">Reference proteome</keyword>
<proteinExistence type="predicted"/>
<accession>A0AAW3X3J9</accession>
<reference evidence="3 4" key="1">
    <citation type="submission" date="2020-08" db="EMBL/GenBank/DDBJ databases">
        <title>Genome public.</title>
        <authorList>
            <person name="Liu C."/>
            <person name="Sun Q."/>
        </authorList>
    </citation>
    <scope>NUCLEOTIDE SEQUENCE [LARGE SCALE GENOMIC DNA]</scope>
    <source>
        <strain evidence="3 4">BX14</strain>
    </source>
</reference>
<name>A0AAW3X3J9_9CLOT</name>
<dbReference type="EMBL" id="JACOOW010000012">
    <property type="protein sequence ID" value="MBC5657221.1"/>
    <property type="molecule type" value="Genomic_DNA"/>
</dbReference>
<dbReference type="InterPro" id="IPR002656">
    <property type="entry name" value="Acyl_transf_3_dom"/>
</dbReference>